<comment type="caution">
    <text evidence="1">The sequence shown here is derived from an EMBL/GenBank/DDBJ whole genome shotgun (WGS) entry which is preliminary data.</text>
</comment>
<proteinExistence type="predicted"/>
<name>A0ABR4IQH0_9EURO</name>
<evidence type="ECO:0000313" key="1">
    <source>
        <dbReference type="EMBL" id="KAL2829137.1"/>
    </source>
</evidence>
<dbReference type="EMBL" id="JBFXLU010000340">
    <property type="protein sequence ID" value="KAL2829137.1"/>
    <property type="molecule type" value="Genomic_DNA"/>
</dbReference>
<keyword evidence="2" id="KW-1185">Reference proteome</keyword>
<sequence>MPPILPTDLLRCRLPCHERLWDAPTAATWWSLKAEMRMAHSLSKLWTLTMDGV</sequence>
<accession>A0ABR4IQH0</accession>
<organism evidence="1 2">
    <name type="scientific">Aspergillus pseudoustus</name>
    <dbReference type="NCBI Taxonomy" id="1810923"/>
    <lineage>
        <taxon>Eukaryota</taxon>
        <taxon>Fungi</taxon>
        <taxon>Dikarya</taxon>
        <taxon>Ascomycota</taxon>
        <taxon>Pezizomycotina</taxon>
        <taxon>Eurotiomycetes</taxon>
        <taxon>Eurotiomycetidae</taxon>
        <taxon>Eurotiales</taxon>
        <taxon>Aspergillaceae</taxon>
        <taxon>Aspergillus</taxon>
        <taxon>Aspergillus subgen. Nidulantes</taxon>
    </lineage>
</organism>
<protein>
    <submittedName>
        <fullName evidence="1">Uncharacterized protein</fullName>
    </submittedName>
</protein>
<dbReference type="Proteomes" id="UP001610446">
    <property type="component" value="Unassembled WGS sequence"/>
</dbReference>
<gene>
    <name evidence="1" type="ORF">BJY01DRAFT_228009</name>
</gene>
<evidence type="ECO:0000313" key="2">
    <source>
        <dbReference type="Proteomes" id="UP001610446"/>
    </source>
</evidence>
<reference evidence="1 2" key="1">
    <citation type="submission" date="2024-07" db="EMBL/GenBank/DDBJ databases">
        <title>Section-level genome sequencing and comparative genomics of Aspergillus sections Usti and Cavernicolus.</title>
        <authorList>
            <consortium name="Lawrence Berkeley National Laboratory"/>
            <person name="Nybo J.L."/>
            <person name="Vesth T.C."/>
            <person name="Theobald S."/>
            <person name="Frisvad J.C."/>
            <person name="Larsen T.O."/>
            <person name="Kjaerboelling I."/>
            <person name="Rothschild-Mancinelli K."/>
            <person name="Lyhne E.K."/>
            <person name="Kogle M.E."/>
            <person name="Barry K."/>
            <person name="Clum A."/>
            <person name="Na H."/>
            <person name="Ledsgaard L."/>
            <person name="Lin J."/>
            <person name="Lipzen A."/>
            <person name="Kuo A."/>
            <person name="Riley R."/>
            <person name="Mondo S."/>
            <person name="Labutti K."/>
            <person name="Haridas S."/>
            <person name="Pangalinan J."/>
            <person name="Salamov A.A."/>
            <person name="Simmons B.A."/>
            <person name="Magnuson J.K."/>
            <person name="Chen J."/>
            <person name="Drula E."/>
            <person name="Henrissat B."/>
            <person name="Wiebenga A."/>
            <person name="Lubbers R.J."/>
            <person name="Gomes A.C."/>
            <person name="Makela M.R."/>
            <person name="Stajich J."/>
            <person name="Grigoriev I.V."/>
            <person name="Mortensen U.H."/>
            <person name="De Vries R.P."/>
            <person name="Baker S.E."/>
            <person name="Andersen M.R."/>
        </authorList>
    </citation>
    <scope>NUCLEOTIDE SEQUENCE [LARGE SCALE GENOMIC DNA]</scope>
    <source>
        <strain evidence="1 2">CBS 123904</strain>
    </source>
</reference>